<keyword evidence="3" id="KW-0731">Sigma factor</keyword>
<name>A0A6N1X832_9BURK</name>
<keyword evidence="8" id="KW-1185">Reference proteome</keyword>
<evidence type="ECO:0000259" key="6">
    <source>
        <dbReference type="Pfam" id="PF08281"/>
    </source>
</evidence>
<dbReference type="InterPro" id="IPR013324">
    <property type="entry name" value="RNA_pol_sigma_r3/r4-like"/>
</dbReference>
<dbReference type="AlphaFoldDB" id="A0A6N1X832"/>
<proteinExistence type="inferred from homology"/>
<accession>A0A6N1X832</accession>
<dbReference type="SUPFAM" id="SSF88659">
    <property type="entry name" value="Sigma3 and sigma4 domains of RNA polymerase sigma factors"/>
    <property type="match status" value="1"/>
</dbReference>
<evidence type="ECO:0000256" key="4">
    <source>
        <dbReference type="ARBA" id="ARBA00023163"/>
    </source>
</evidence>
<dbReference type="GO" id="GO:0003677">
    <property type="term" value="F:DNA binding"/>
    <property type="evidence" value="ECO:0007669"/>
    <property type="project" value="InterPro"/>
</dbReference>
<dbReference type="SUPFAM" id="SSF88946">
    <property type="entry name" value="Sigma2 domain of RNA polymerase sigma factors"/>
    <property type="match status" value="1"/>
</dbReference>
<keyword evidence="4" id="KW-0804">Transcription</keyword>
<dbReference type="Pfam" id="PF04542">
    <property type="entry name" value="Sigma70_r2"/>
    <property type="match status" value="1"/>
</dbReference>
<dbReference type="CDD" id="cd06171">
    <property type="entry name" value="Sigma70_r4"/>
    <property type="match status" value="1"/>
</dbReference>
<dbReference type="Pfam" id="PF08281">
    <property type="entry name" value="Sigma70_r4_2"/>
    <property type="match status" value="1"/>
</dbReference>
<comment type="similarity">
    <text evidence="1">Belongs to the sigma-70 factor family. ECF subfamily.</text>
</comment>
<keyword evidence="7" id="KW-0614">Plasmid</keyword>
<geneLocation type="plasmid" evidence="7 8">
    <name>unnamed1</name>
</geneLocation>
<dbReference type="InterPro" id="IPR007627">
    <property type="entry name" value="RNA_pol_sigma70_r2"/>
</dbReference>
<dbReference type="InterPro" id="IPR013249">
    <property type="entry name" value="RNA_pol_sigma70_r4_t2"/>
</dbReference>
<dbReference type="KEGG" id="aant:HUK68_21835"/>
<dbReference type="RefSeq" id="WP_175506340.1">
    <property type="nucleotide sequence ID" value="NZ_CAURQT010000003.1"/>
</dbReference>
<dbReference type="PANTHER" id="PTHR43133">
    <property type="entry name" value="RNA POLYMERASE ECF-TYPE SIGMA FACTO"/>
    <property type="match status" value="1"/>
</dbReference>
<evidence type="ECO:0000256" key="1">
    <source>
        <dbReference type="ARBA" id="ARBA00010641"/>
    </source>
</evidence>
<feature type="domain" description="RNA polymerase sigma-70 region 2" evidence="5">
    <location>
        <begin position="4"/>
        <end position="70"/>
    </location>
</feature>
<sequence length="158" mass="18073">MHSLYQDHHPWLQSLLRKRLSNREDAADLAQDTFLRLLRAPVPQDEIREPRRYLATIAKGLVTDLFRRRALERAYLEYLAGLPQALAPSAEDQLALQQTLLEVDRLLQGLPPKVRAAFVLAQFEELSYPEIAQRLGISLRTVSNYLARALEHCCLAMA</sequence>
<dbReference type="InterPro" id="IPR036388">
    <property type="entry name" value="WH-like_DNA-bd_sf"/>
</dbReference>
<dbReference type="Gene3D" id="1.10.1740.10">
    <property type="match status" value="1"/>
</dbReference>
<dbReference type="Gene3D" id="1.10.10.10">
    <property type="entry name" value="Winged helix-like DNA-binding domain superfamily/Winged helix DNA-binding domain"/>
    <property type="match status" value="1"/>
</dbReference>
<gene>
    <name evidence="7" type="ORF">HUK68_21835</name>
</gene>
<keyword evidence="2" id="KW-0805">Transcription regulation</keyword>
<reference evidence="7 8" key="1">
    <citation type="submission" date="2020-06" db="EMBL/GenBank/DDBJ databases">
        <title>Acidovorax antarctica sp. nov., isolated from Corinth ice sheet soil, Antarctic Fields Peninsula.</title>
        <authorList>
            <person name="Xu Q."/>
            <person name="Peng F."/>
        </authorList>
    </citation>
    <scope>NUCLEOTIDE SEQUENCE [LARGE SCALE GENOMIC DNA]</scope>
    <source>
        <strain evidence="7 8">16-35-5</strain>
        <plasmid evidence="7 8">unnamed1</plasmid>
    </source>
</reference>
<dbReference type="EMBL" id="CP054841">
    <property type="protein sequence ID" value="QKV55554.1"/>
    <property type="molecule type" value="Genomic_DNA"/>
</dbReference>
<protein>
    <submittedName>
        <fullName evidence="7">Sigma-70 family RNA polymerase sigma factor</fullName>
    </submittedName>
</protein>
<dbReference type="PANTHER" id="PTHR43133:SF63">
    <property type="entry name" value="RNA POLYMERASE SIGMA FACTOR FECI-RELATED"/>
    <property type="match status" value="1"/>
</dbReference>
<evidence type="ECO:0000313" key="8">
    <source>
        <dbReference type="Proteomes" id="UP000509579"/>
    </source>
</evidence>
<dbReference type="NCBIfam" id="TIGR02937">
    <property type="entry name" value="sigma70-ECF"/>
    <property type="match status" value="1"/>
</dbReference>
<feature type="domain" description="RNA polymerase sigma factor 70 region 4 type 2" evidence="6">
    <location>
        <begin position="101"/>
        <end position="153"/>
    </location>
</feature>
<dbReference type="InterPro" id="IPR014284">
    <property type="entry name" value="RNA_pol_sigma-70_dom"/>
</dbReference>
<dbReference type="Proteomes" id="UP000509579">
    <property type="component" value="Plasmid unnamed1"/>
</dbReference>
<dbReference type="GO" id="GO:0006352">
    <property type="term" value="P:DNA-templated transcription initiation"/>
    <property type="evidence" value="ECO:0007669"/>
    <property type="project" value="InterPro"/>
</dbReference>
<evidence type="ECO:0000256" key="3">
    <source>
        <dbReference type="ARBA" id="ARBA00023082"/>
    </source>
</evidence>
<evidence type="ECO:0000259" key="5">
    <source>
        <dbReference type="Pfam" id="PF04542"/>
    </source>
</evidence>
<evidence type="ECO:0000256" key="2">
    <source>
        <dbReference type="ARBA" id="ARBA00023015"/>
    </source>
</evidence>
<organism evidence="7 8">
    <name type="scientific">Comamonas antarctica</name>
    <dbReference type="NCBI Taxonomy" id="2743470"/>
    <lineage>
        <taxon>Bacteria</taxon>
        <taxon>Pseudomonadati</taxon>
        <taxon>Pseudomonadota</taxon>
        <taxon>Betaproteobacteria</taxon>
        <taxon>Burkholderiales</taxon>
        <taxon>Comamonadaceae</taxon>
        <taxon>Comamonas</taxon>
    </lineage>
</organism>
<dbReference type="InterPro" id="IPR039425">
    <property type="entry name" value="RNA_pol_sigma-70-like"/>
</dbReference>
<evidence type="ECO:0000313" key="7">
    <source>
        <dbReference type="EMBL" id="QKV55554.1"/>
    </source>
</evidence>
<dbReference type="GO" id="GO:0016987">
    <property type="term" value="F:sigma factor activity"/>
    <property type="evidence" value="ECO:0007669"/>
    <property type="project" value="UniProtKB-KW"/>
</dbReference>
<dbReference type="InterPro" id="IPR013325">
    <property type="entry name" value="RNA_pol_sigma_r2"/>
</dbReference>